<dbReference type="OrthoDB" id="7429144at2"/>
<accession>A0A6I4UQU2</accession>
<protein>
    <submittedName>
        <fullName evidence="1">Uncharacterized protein</fullName>
    </submittedName>
</protein>
<dbReference type="EMBL" id="WTYK01000003">
    <property type="protein sequence ID" value="MXP41360.1"/>
    <property type="molecule type" value="Genomic_DNA"/>
</dbReference>
<gene>
    <name evidence="1" type="ORF">GRI75_06860</name>
</gene>
<name>A0A6I4UQU2_9SPHN</name>
<dbReference type="Proteomes" id="UP000469159">
    <property type="component" value="Unassembled WGS sequence"/>
</dbReference>
<reference evidence="1 2" key="1">
    <citation type="submission" date="2019-12" db="EMBL/GenBank/DDBJ databases">
        <title>Genomic-based taxomic classification of the family Erythrobacteraceae.</title>
        <authorList>
            <person name="Xu L."/>
        </authorList>
    </citation>
    <scope>NUCLEOTIDE SEQUENCE [LARGE SCALE GENOMIC DNA]</scope>
    <source>
        <strain evidence="1 2">MCCC 1K02066</strain>
    </source>
</reference>
<evidence type="ECO:0000313" key="1">
    <source>
        <dbReference type="EMBL" id="MXP41360.1"/>
    </source>
</evidence>
<dbReference type="AlphaFoldDB" id="A0A6I4UQU2"/>
<keyword evidence="2" id="KW-1185">Reference proteome</keyword>
<sequence length="75" mass="8146">MLDESSLHFSDFVEVCDAFVKGYSKFERTGVPGPAVALAMLGASLNMFDMFGIRDGVPELLRGLADKIENEGPVH</sequence>
<proteinExistence type="predicted"/>
<organism evidence="1 2">
    <name type="scientific">Croceibacterium soli</name>
    <dbReference type="NCBI Taxonomy" id="1739690"/>
    <lineage>
        <taxon>Bacteria</taxon>
        <taxon>Pseudomonadati</taxon>
        <taxon>Pseudomonadota</taxon>
        <taxon>Alphaproteobacteria</taxon>
        <taxon>Sphingomonadales</taxon>
        <taxon>Erythrobacteraceae</taxon>
        <taxon>Croceibacterium</taxon>
    </lineage>
</organism>
<evidence type="ECO:0000313" key="2">
    <source>
        <dbReference type="Proteomes" id="UP000469159"/>
    </source>
</evidence>
<dbReference type="RefSeq" id="WP_160746217.1">
    <property type="nucleotide sequence ID" value="NZ_WTYK01000003.1"/>
</dbReference>
<comment type="caution">
    <text evidence="1">The sequence shown here is derived from an EMBL/GenBank/DDBJ whole genome shotgun (WGS) entry which is preliminary data.</text>
</comment>